<dbReference type="Proteomes" id="UP000053711">
    <property type="component" value="Unassembled WGS sequence"/>
</dbReference>
<evidence type="ECO:0000313" key="2">
    <source>
        <dbReference type="Proteomes" id="UP000053711"/>
    </source>
</evidence>
<keyword evidence="2" id="KW-1185">Reference proteome</keyword>
<protein>
    <submittedName>
        <fullName evidence="1">Uncharacterized protein</fullName>
    </submittedName>
</protein>
<gene>
    <name evidence="1" type="ORF">H640_07384</name>
</gene>
<reference evidence="1 2" key="1">
    <citation type="journal article" date="2013" name="BMC Genomics">
        <title>Comparative genomics reveals distinct host-interacting traits of three major human-associated propionibacteria.</title>
        <authorList>
            <person name="Mak T.N."/>
            <person name="Schmid M."/>
            <person name="Brzuszkiewicz E."/>
            <person name="Zeng G."/>
            <person name="Meyer R."/>
            <person name="Sfanos K.S."/>
            <person name="Brinkmann V."/>
            <person name="Meyer T.F."/>
            <person name="Bruggemann H."/>
        </authorList>
    </citation>
    <scope>NUCLEOTIDE SEQUENCE [LARGE SCALE GENOMIC DNA]</scope>
    <source>
        <strain evidence="1 2">TM11</strain>
    </source>
</reference>
<proteinExistence type="predicted"/>
<sequence>MTMTVEPLTFDPPQQWGQQTRQHPATTTPDDPRAQDPGDPQHLRPSRPWIIVSLITATITTLCLWGIIVSHPEDKPLAIICQLAITIPSYLMVLHGLFYRIHIDEHTITTRLGPFTHHVDAHHIRALTLKPDSYVITDDDGHRVRINHYAYNVDRALLNLLIALDTRPIDLPEGPANHPEWPDWAQNWRNIWATTIHDNHTTYFTTHPNALTNLNALVQPPDSMSNASCPASGE</sequence>
<name>A0ACB4UMI1_9ACTN</name>
<accession>A0ACB4UMI1</accession>
<comment type="caution">
    <text evidence="1">The sequence shown here is derived from an EMBL/GenBank/DDBJ whole genome shotgun (WGS) entry which is preliminary data.</text>
</comment>
<evidence type="ECO:0000313" key="1">
    <source>
        <dbReference type="EMBL" id="ERF64274.1"/>
    </source>
</evidence>
<dbReference type="EMBL" id="AOST01000064">
    <property type="protein sequence ID" value="ERF64274.1"/>
    <property type="molecule type" value="Genomic_DNA"/>
</dbReference>
<organism evidence="1 2">
    <name type="scientific">Cutibacterium granulosum TM11</name>
    <dbReference type="NCBI Taxonomy" id="1292373"/>
    <lineage>
        <taxon>Bacteria</taxon>
        <taxon>Bacillati</taxon>
        <taxon>Actinomycetota</taxon>
        <taxon>Actinomycetes</taxon>
        <taxon>Propionibacteriales</taxon>
        <taxon>Propionibacteriaceae</taxon>
        <taxon>Cutibacterium</taxon>
    </lineage>
</organism>